<gene>
    <name evidence="8" type="primary">bioC</name>
    <name evidence="10" type="ORF">M099_4113</name>
</gene>
<accession>A0A069S430</accession>
<dbReference type="Proteomes" id="UP000027661">
    <property type="component" value="Unassembled WGS sequence"/>
</dbReference>
<evidence type="ECO:0000256" key="7">
    <source>
        <dbReference type="ARBA" id="ARBA00022756"/>
    </source>
</evidence>
<evidence type="ECO:0000313" key="11">
    <source>
        <dbReference type="Proteomes" id="UP000027661"/>
    </source>
</evidence>
<keyword evidence="4 8" id="KW-0489">Methyltransferase</keyword>
<feature type="domain" description="Methyltransferase type 11" evidence="9">
    <location>
        <begin position="58"/>
        <end position="152"/>
    </location>
</feature>
<evidence type="ECO:0000313" key="10">
    <source>
        <dbReference type="EMBL" id="KDS45115.1"/>
    </source>
</evidence>
<dbReference type="InterPro" id="IPR011814">
    <property type="entry name" value="BioC"/>
</dbReference>
<dbReference type="UniPathway" id="UPA00078"/>
<evidence type="ECO:0000256" key="6">
    <source>
        <dbReference type="ARBA" id="ARBA00022691"/>
    </source>
</evidence>
<dbReference type="InterPro" id="IPR050602">
    <property type="entry name" value="Malonyl-ACP_OMT"/>
</dbReference>
<comment type="caution">
    <text evidence="10">The sequence shown here is derived from an EMBL/GenBank/DDBJ whole genome shotgun (WGS) entry which is preliminary data.</text>
</comment>
<dbReference type="GO" id="GO:0009102">
    <property type="term" value="P:biotin biosynthetic process"/>
    <property type="evidence" value="ECO:0007669"/>
    <property type="project" value="UniProtKB-UniRule"/>
</dbReference>
<dbReference type="AlphaFoldDB" id="A0A069S430"/>
<evidence type="ECO:0000256" key="4">
    <source>
        <dbReference type="ARBA" id="ARBA00022603"/>
    </source>
</evidence>
<dbReference type="SUPFAM" id="SSF53335">
    <property type="entry name" value="S-adenosyl-L-methionine-dependent methyltransferases"/>
    <property type="match status" value="1"/>
</dbReference>
<dbReference type="PANTHER" id="PTHR13090">
    <property type="entry name" value="ARGININE-HYDROXYLASE NDUFAF5, MITOCHONDRIAL"/>
    <property type="match status" value="1"/>
</dbReference>
<comment type="function">
    <text evidence="8">Converts the free carboxyl group of a malonyl-thioester to its methyl ester by transfer of a methyl group from S-adenosyl-L-methionine (SAM). It allows to synthesize pimeloyl-ACP via the fatty acid synthetic pathway.</text>
</comment>
<proteinExistence type="inferred from homology"/>
<comment type="similarity">
    <text evidence="8">Belongs to the methyltransferase superfamily.</text>
</comment>
<evidence type="ECO:0000256" key="8">
    <source>
        <dbReference type="HAMAP-Rule" id="MF_00835"/>
    </source>
</evidence>
<protein>
    <recommendedName>
        <fullName evidence="3 8">Malonyl-[acyl-carrier protein] O-methyltransferase</fullName>
        <shortName evidence="8">Malonyl-ACP O-methyltransferase</shortName>
        <ecNumber evidence="3 8">2.1.1.197</ecNumber>
    </recommendedName>
    <alternativeName>
        <fullName evidence="8">Biotin synthesis protein BioC</fullName>
    </alternativeName>
</protein>
<dbReference type="NCBIfam" id="TIGR02072">
    <property type="entry name" value="BioC"/>
    <property type="match status" value="1"/>
</dbReference>
<dbReference type="GO" id="GO:0032259">
    <property type="term" value="P:methylation"/>
    <property type="evidence" value="ECO:0007669"/>
    <property type="project" value="UniProtKB-KW"/>
</dbReference>
<keyword evidence="5 8" id="KW-0808">Transferase</keyword>
<keyword evidence="7 8" id="KW-0093">Biotin biosynthesis</keyword>
<keyword evidence="6 8" id="KW-0949">S-adenosyl-L-methionine</keyword>
<evidence type="ECO:0000256" key="5">
    <source>
        <dbReference type="ARBA" id="ARBA00022679"/>
    </source>
</evidence>
<evidence type="ECO:0000256" key="1">
    <source>
        <dbReference type="ARBA" id="ARBA00000852"/>
    </source>
</evidence>
<dbReference type="HAMAP" id="MF_00835">
    <property type="entry name" value="BioC"/>
    <property type="match status" value="1"/>
</dbReference>
<sequence length="261" mass="30025">MPVCYLKQKHMINKQLITRRFSRAVESYNREAVAQKQIAYRMSDMLNHYLPRPCGRILEIGSGTGFLTRRLMETLHPEKLVLNDICQEMSSCFTDLLGSGQATFLAGDAESLPFPKGQDLIVSCSALQWFVSPELFFERCNTLLKQKGYFAFTTFGRDNLKEVASVTGSGLHYRSLEELEEALRIHYEIVKAHEERICLTFGTPLEVLYHLKHTGVAAVRQQAWTKRDLQDFCDKYARLFSDGRSVTLTYHPIYIIAKKRQ</sequence>
<dbReference type="PATRIC" id="fig|1339352.3.peg.3859"/>
<dbReference type="GO" id="GO:0008757">
    <property type="term" value="F:S-adenosylmethionine-dependent methyltransferase activity"/>
    <property type="evidence" value="ECO:0007669"/>
    <property type="project" value="InterPro"/>
</dbReference>
<evidence type="ECO:0000259" key="9">
    <source>
        <dbReference type="Pfam" id="PF08241"/>
    </source>
</evidence>
<dbReference type="EMBL" id="JNHM01000148">
    <property type="protein sequence ID" value="KDS45115.1"/>
    <property type="molecule type" value="Genomic_DNA"/>
</dbReference>
<dbReference type="GO" id="GO:0102130">
    <property type="term" value="F:malonyl-CoA methyltransferase activity"/>
    <property type="evidence" value="ECO:0007669"/>
    <property type="project" value="UniProtKB-EC"/>
</dbReference>
<organism evidence="10 11">
    <name type="scientific">Phocaeicola vulgatus str. 3975 RP4</name>
    <dbReference type="NCBI Taxonomy" id="1339352"/>
    <lineage>
        <taxon>Bacteria</taxon>
        <taxon>Pseudomonadati</taxon>
        <taxon>Bacteroidota</taxon>
        <taxon>Bacteroidia</taxon>
        <taxon>Bacteroidales</taxon>
        <taxon>Bacteroidaceae</taxon>
        <taxon>Phocaeicola</taxon>
    </lineage>
</organism>
<comment type="catalytic activity">
    <reaction evidence="1 8">
        <text>malonyl-[ACP] + S-adenosyl-L-methionine = malonyl-[ACP] methyl ester + S-adenosyl-L-homocysteine</text>
        <dbReference type="Rhea" id="RHEA:17105"/>
        <dbReference type="Rhea" id="RHEA-COMP:9623"/>
        <dbReference type="Rhea" id="RHEA-COMP:9954"/>
        <dbReference type="ChEBI" id="CHEBI:57856"/>
        <dbReference type="ChEBI" id="CHEBI:59789"/>
        <dbReference type="ChEBI" id="CHEBI:78449"/>
        <dbReference type="ChEBI" id="CHEBI:78845"/>
        <dbReference type="EC" id="2.1.1.197"/>
    </reaction>
</comment>
<evidence type="ECO:0000256" key="3">
    <source>
        <dbReference type="ARBA" id="ARBA00012327"/>
    </source>
</evidence>
<dbReference type="CDD" id="cd02440">
    <property type="entry name" value="AdoMet_MTases"/>
    <property type="match status" value="1"/>
</dbReference>
<dbReference type="PANTHER" id="PTHR13090:SF1">
    <property type="entry name" value="ARGININE-HYDROXYLASE NDUFAF5, MITOCHONDRIAL"/>
    <property type="match status" value="1"/>
</dbReference>
<dbReference type="EC" id="2.1.1.197" evidence="3 8"/>
<dbReference type="Gene3D" id="3.40.50.150">
    <property type="entry name" value="Vaccinia Virus protein VP39"/>
    <property type="match status" value="1"/>
</dbReference>
<dbReference type="InterPro" id="IPR013216">
    <property type="entry name" value="Methyltransf_11"/>
</dbReference>
<reference evidence="10 11" key="1">
    <citation type="submission" date="2014-04" db="EMBL/GenBank/DDBJ databases">
        <authorList>
            <person name="Sears C."/>
            <person name="Carroll K."/>
            <person name="Sack B.R."/>
            <person name="Qadri F."/>
            <person name="Myers L.L."/>
            <person name="Chung G.-T."/>
            <person name="Escheverria P."/>
            <person name="Fraser C.M."/>
            <person name="Sadzewicz L."/>
            <person name="Shefchek K.A."/>
            <person name="Tallon L."/>
            <person name="Das S.P."/>
            <person name="Daugherty S."/>
            <person name="Mongodin E.F."/>
        </authorList>
    </citation>
    <scope>NUCLEOTIDE SEQUENCE [LARGE SCALE GENOMIC DNA]</scope>
    <source>
        <strain evidence="10 11">3975 RP4</strain>
    </source>
</reference>
<name>A0A069S430_PHOVU</name>
<dbReference type="Pfam" id="PF08241">
    <property type="entry name" value="Methyltransf_11"/>
    <property type="match status" value="1"/>
</dbReference>
<dbReference type="InterPro" id="IPR029063">
    <property type="entry name" value="SAM-dependent_MTases_sf"/>
</dbReference>
<comment type="pathway">
    <text evidence="2 8">Cofactor biosynthesis; biotin biosynthesis.</text>
</comment>
<dbReference type="GO" id="GO:0010340">
    <property type="term" value="F:carboxyl-O-methyltransferase activity"/>
    <property type="evidence" value="ECO:0007669"/>
    <property type="project" value="UniProtKB-UniRule"/>
</dbReference>
<evidence type="ECO:0000256" key="2">
    <source>
        <dbReference type="ARBA" id="ARBA00004746"/>
    </source>
</evidence>